<accession>K0TGH7</accession>
<keyword evidence="2" id="KW-1185">Reference proteome</keyword>
<name>K0TGH7_THAOC</name>
<dbReference type="Gene3D" id="1.25.40.10">
    <property type="entry name" value="Tetratricopeptide repeat domain"/>
    <property type="match status" value="1"/>
</dbReference>
<comment type="caution">
    <text evidence="1">The sequence shown here is derived from an EMBL/GenBank/DDBJ whole genome shotgun (WGS) entry which is preliminary data.</text>
</comment>
<dbReference type="EMBL" id="AGNL01000322">
    <property type="protein sequence ID" value="EJK77853.1"/>
    <property type="molecule type" value="Genomic_DNA"/>
</dbReference>
<dbReference type="InterPro" id="IPR011990">
    <property type="entry name" value="TPR-like_helical_dom_sf"/>
</dbReference>
<dbReference type="Proteomes" id="UP000266841">
    <property type="component" value="Unassembled WGS sequence"/>
</dbReference>
<organism evidence="1 2">
    <name type="scientific">Thalassiosira oceanica</name>
    <name type="common">Marine diatom</name>
    <dbReference type="NCBI Taxonomy" id="159749"/>
    <lineage>
        <taxon>Eukaryota</taxon>
        <taxon>Sar</taxon>
        <taxon>Stramenopiles</taxon>
        <taxon>Ochrophyta</taxon>
        <taxon>Bacillariophyta</taxon>
        <taxon>Coscinodiscophyceae</taxon>
        <taxon>Thalassiosirophycidae</taxon>
        <taxon>Thalassiosirales</taxon>
        <taxon>Thalassiosiraceae</taxon>
        <taxon>Thalassiosira</taxon>
    </lineage>
</organism>
<proteinExistence type="predicted"/>
<dbReference type="PANTHER" id="PTHR43628">
    <property type="entry name" value="ACTIVATOR OF C KINASE PROTEIN 1-RELATED"/>
    <property type="match status" value="1"/>
</dbReference>
<evidence type="ECO:0000313" key="2">
    <source>
        <dbReference type="Proteomes" id="UP000266841"/>
    </source>
</evidence>
<dbReference type="InterPro" id="IPR052945">
    <property type="entry name" value="Mitotic_Regulator"/>
</dbReference>
<dbReference type="OrthoDB" id="40126at2759"/>
<evidence type="ECO:0008006" key="3">
    <source>
        <dbReference type="Google" id="ProtNLM"/>
    </source>
</evidence>
<gene>
    <name evidence="1" type="ORF">THAOC_00285</name>
</gene>
<dbReference type="PANTHER" id="PTHR43628:SF1">
    <property type="entry name" value="CHITIN SYNTHASE REGULATORY FACTOR 2-RELATED"/>
    <property type="match status" value="1"/>
</dbReference>
<dbReference type="SUPFAM" id="SSF81901">
    <property type="entry name" value="HCP-like"/>
    <property type="match status" value="1"/>
</dbReference>
<protein>
    <recommendedName>
        <fullName evidence="3">Sel1 repeat family protein</fullName>
    </recommendedName>
</protein>
<reference evidence="1 2" key="1">
    <citation type="journal article" date="2012" name="Genome Biol.">
        <title>Genome and low-iron response of an oceanic diatom adapted to chronic iron limitation.</title>
        <authorList>
            <person name="Lommer M."/>
            <person name="Specht M."/>
            <person name="Roy A.S."/>
            <person name="Kraemer L."/>
            <person name="Andreson R."/>
            <person name="Gutowska M.A."/>
            <person name="Wolf J."/>
            <person name="Bergner S.V."/>
            <person name="Schilhabel M.B."/>
            <person name="Klostermeier U.C."/>
            <person name="Beiko R.G."/>
            <person name="Rosenstiel P."/>
            <person name="Hippler M."/>
            <person name="Laroche J."/>
        </authorList>
    </citation>
    <scope>NUCLEOTIDE SEQUENCE [LARGE SCALE GENOMIC DNA]</scope>
    <source>
        <strain evidence="1 2">CCMP1005</strain>
    </source>
</reference>
<sequence length="170" mass="19014">MIEKRVDAGDPLAMWHLGNHYTNHVTSGLYTLGKDVARAVELFEHAAELGSKHAHYKLGYLYNKGEDVGKDTAKAIRHLEAAAVKGDSHARHNLGNIEYKARNYDLALQHWMISAEMGHQGSLNNIKKMFVNGHATKADYAEALRGHHSAAEEMRSPDREEALALFERTN</sequence>
<dbReference type="InterPro" id="IPR006597">
    <property type="entry name" value="Sel1-like"/>
</dbReference>
<dbReference type="Pfam" id="PF08238">
    <property type="entry name" value="Sel1"/>
    <property type="match status" value="4"/>
</dbReference>
<dbReference type="SMART" id="SM00671">
    <property type="entry name" value="SEL1"/>
    <property type="match status" value="3"/>
</dbReference>
<evidence type="ECO:0000313" key="1">
    <source>
        <dbReference type="EMBL" id="EJK77853.1"/>
    </source>
</evidence>
<dbReference type="AlphaFoldDB" id="K0TGH7"/>